<proteinExistence type="predicted"/>
<evidence type="ECO:0000313" key="2">
    <source>
        <dbReference type="Proteomes" id="UP001529369"/>
    </source>
</evidence>
<dbReference type="EMBL" id="JAUFPN010000274">
    <property type="protein sequence ID" value="MDN3568503.1"/>
    <property type="molecule type" value="Genomic_DNA"/>
</dbReference>
<evidence type="ECO:0000313" key="1">
    <source>
        <dbReference type="EMBL" id="MDN3568503.1"/>
    </source>
</evidence>
<dbReference type="Proteomes" id="UP001529369">
    <property type="component" value="Unassembled WGS sequence"/>
</dbReference>
<dbReference type="RefSeq" id="WP_290320615.1">
    <property type="nucleotide sequence ID" value="NZ_JAUFPN010000274.1"/>
</dbReference>
<organism evidence="1 2">
    <name type="scientific">Paeniroseomonas aquatica</name>
    <dbReference type="NCBI Taxonomy" id="373043"/>
    <lineage>
        <taxon>Bacteria</taxon>
        <taxon>Pseudomonadati</taxon>
        <taxon>Pseudomonadota</taxon>
        <taxon>Alphaproteobacteria</taxon>
        <taxon>Acetobacterales</taxon>
        <taxon>Acetobacteraceae</taxon>
        <taxon>Paeniroseomonas</taxon>
    </lineage>
</organism>
<sequence>MTAWTRVADPVADAALLPAWLVGRMLAARPGGAFGLLLTTGDVLRVRTLAAAHVSSAGTILLDVELDHAGVPAGVDQAWQSKHYLGAPVPGLAAQATVNLAQVVLAVAFAEGPAVEGPGDAATEANISATVGELREAAEAVDAPAPG</sequence>
<comment type="caution">
    <text evidence="1">The sequence shown here is derived from an EMBL/GenBank/DDBJ whole genome shotgun (WGS) entry which is preliminary data.</text>
</comment>
<reference evidence="2" key="1">
    <citation type="journal article" date="2019" name="Int. J. Syst. Evol. Microbiol.">
        <title>The Global Catalogue of Microorganisms (GCM) 10K type strain sequencing project: providing services to taxonomists for standard genome sequencing and annotation.</title>
        <authorList>
            <consortium name="The Broad Institute Genomics Platform"/>
            <consortium name="The Broad Institute Genome Sequencing Center for Infectious Disease"/>
            <person name="Wu L."/>
            <person name="Ma J."/>
        </authorList>
    </citation>
    <scope>NUCLEOTIDE SEQUENCE [LARGE SCALE GENOMIC DNA]</scope>
    <source>
        <strain evidence="2">CECT 7131</strain>
    </source>
</reference>
<accession>A0ABT8AFP0</accession>
<gene>
    <name evidence="1" type="ORF">QWZ14_29350</name>
</gene>
<keyword evidence="2" id="KW-1185">Reference proteome</keyword>
<name>A0ABT8AFP0_9PROT</name>
<protein>
    <submittedName>
        <fullName evidence="1">Uncharacterized protein</fullName>
    </submittedName>
</protein>